<organism evidence="5 6">
    <name type="scientific">Geobacillus thermodenitrificans</name>
    <dbReference type="NCBI Taxonomy" id="33940"/>
    <lineage>
        <taxon>Bacteria</taxon>
        <taxon>Bacillati</taxon>
        <taxon>Bacillota</taxon>
        <taxon>Bacilli</taxon>
        <taxon>Bacillales</taxon>
        <taxon>Anoxybacillaceae</taxon>
        <taxon>Geobacillus</taxon>
    </lineage>
</organism>
<evidence type="ECO:0000259" key="4">
    <source>
        <dbReference type="PROSITE" id="PS50887"/>
    </source>
</evidence>
<dbReference type="InterPro" id="IPR000700">
    <property type="entry name" value="PAS-assoc_C"/>
</dbReference>
<dbReference type="SMART" id="SM00052">
    <property type="entry name" value="EAL"/>
    <property type="match status" value="1"/>
</dbReference>
<dbReference type="EMBL" id="CP133461">
    <property type="protein sequence ID" value="WMV76932.1"/>
    <property type="molecule type" value="Genomic_DNA"/>
</dbReference>
<gene>
    <name evidence="5" type="ORF">HSX42_03880</name>
</gene>
<dbReference type="Pfam" id="PF00990">
    <property type="entry name" value="GGDEF"/>
    <property type="match status" value="1"/>
</dbReference>
<feature type="domain" description="GGDEF" evidence="4">
    <location>
        <begin position="556"/>
        <end position="689"/>
    </location>
</feature>
<dbReference type="NCBIfam" id="TIGR00254">
    <property type="entry name" value="GGDEF"/>
    <property type="match status" value="1"/>
</dbReference>
<evidence type="ECO:0000313" key="5">
    <source>
        <dbReference type="EMBL" id="WMV76932.1"/>
    </source>
</evidence>
<accession>A0ABY9QFZ5</accession>
<dbReference type="InterPro" id="IPR001633">
    <property type="entry name" value="EAL_dom"/>
</dbReference>
<dbReference type="Pfam" id="PF13426">
    <property type="entry name" value="PAS_9"/>
    <property type="match status" value="1"/>
</dbReference>
<dbReference type="InterPro" id="IPR013702">
    <property type="entry name" value="FIST_domain_N"/>
</dbReference>
<feature type="domain" description="EAL" evidence="3">
    <location>
        <begin position="698"/>
        <end position="953"/>
    </location>
</feature>
<dbReference type="Proteomes" id="UP001297580">
    <property type="component" value="Chromosome"/>
</dbReference>
<dbReference type="Gene3D" id="3.30.450.20">
    <property type="entry name" value="PAS domain"/>
    <property type="match status" value="1"/>
</dbReference>
<dbReference type="InterPro" id="IPR029787">
    <property type="entry name" value="Nucleotide_cyclase"/>
</dbReference>
<name>A0ABY9QFZ5_GEOTD</name>
<dbReference type="PANTHER" id="PTHR44757">
    <property type="entry name" value="DIGUANYLATE CYCLASE DGCP"/>
    <property type="match status" value="1"/>
</dbReference>
<proteinExistence type="predicted"/>
<dbReference type="CDD" id="cd00130">
    <property type="entry name" value="PAS"/>
    <property type="match status" value="1"/>
</dbReference>
<evidence type="ECO:0000313" key="6">
    <source>
        <dbReference type="Proteomes" id="UP001297580"/>
    </source>
</evidence>
<dbReference type="SUPFAM" id="SSF141868">
    <property type="entry name" value="EAL domain-like"/>
    <property type="match status" value="1"/>
</dbReference>
<dbReference type="Gene3D" id="3.30.70.270">
    <property type="match status" value="1"/>
</dbReference>
<dbReference type="InterPro" id="IPR035965">
    <property type="entry name" value="PAS-like_dom_sf"/>
</dbReference>
<dbReference type="PROSITE" id="PS50113">
    <property type="entry name" value="PAC"/>
    <property type="match status" value="1"/>
</dbReference>
<feature type="domain" description="PAS" evidence="1">
    <location>
        <begin position="401"/>
        <end position="471"/>
    </location>
</feature>
<dbReference type="PROSITE" id="PS50883">
    <property type="entry name" value="EAL"/>
    <property type="match status" value="1"/>
</dbReference>
<keyword evidence="6" id="KW-1185">Reference proteome</keyword>
<dbReference type="SMART" id="SM00267">
    <property type="entry name" value="GGDEF"/>
    <property type="match status" value="1"/>
</dbReference>
<sequence>MGEALLFMRSLRCRHAEELYRLVEDDFSALPGSLFIQVAADDEEQVRHTVELAARRWPSAHLVGVAGPLPIIGETTFLASVMSMAQSSVSSLALSAVDSAHPAELAAQIAEAVIHEETALLLLFTDCRAALLPLLRHLPLANERMTIIGCTLPDGCALFSRDGRLDKGVVAVSFSGASLRVRCFSPFLWEPVGLAFLVTKSSGQQIGELDGQKASLYLERYLGKEFIERLPFSGIEFPFVVERNGHHDCLPIIGMGENGTITVNGHVSEGEKVRFAYMHAPSFYSSMHDLTIQTAKQPVGGMIFYYSTALEGYTRPMLEGMVSAFGKATSFPAMEVMVKDAYTTGRLGAFAAVSLMEGAVSTQDRPTLDIPQPPEGITTLAQLMSTSSRDMERLHARLQMSEQRYKSLFEHNTDIVYSTDLHGHFTSVNPAFERVLGYRKEEILYTNSLKYVHSSDIPRVTRYFYRALRGNVQTYDLEIPTKSGERLLFQMKNIPIIVDGKKVGIYGIGHNITEQKKAEEKISYLAYYDPDTNLPNRTKWMELFSKQLKRAKQKQQKVVIALIDLDRFKWINDSVGHYAGDDILRQLVERMKRVLPAGAQLGRFHGDKFCLLFPLKTSAGAATETALQLVREVSKPTVYSQKEFFITASIGLAVFPDDGADEHTLLRHADMAMNSAKKSGGNRVERYCAQMNEEAVHRLEMDSYLRKAVEKNELFLCYQPIVNVRTGAVIATEALIRWRNPQLGLVRPDEFIPLAEETGWIHEIGRWVLQTACQQTKRWQEMTGNDKLAIFVNVSAVQFQHERFVDDVKRALKQSNLSPSCLHLELTEHSMLRHLSSTMRTLDELRRLGVGIAVDDFGSGYSSFHYLKQLPATILKIDRAFIEHLHANASDAAIVSAMITMGRGLGLETVAEGVETLEQLERLRDLQCSYAQGYALCPPLMAEEVTPYVAGQQ</sequence>
<dbReference type="InterPro" id="IPR000160">
    <property type="entry name" value="GGDEF_dom"/>
</dbReference>
<dbReference type="PROSITE" id="PS50112">
    <property type="entry name" value="PAS"/>
    <property type="match status" value="1"/>
</dbReference>
<dbReference type="InterPro" id="IPR035919">
    <property type="entry name" value="EAL_sf"/>
</dbReference>
<dbReference type="Pfam" id="PF00563">
    <property type="entry name" value="EAL"/>
    <property type="match status" value="1"/>
</dbReference>
<dbReference type="CDD" id="cd01949">
    <property type="entry name" value="GGDEF"/>
    <property type="match status" value="1"/>
</dbReference>
<evidence type="ECO:0000259" key="3">
    <source>
        <dbReference type="PROSITE" id="PS50883"/>
    </source>
</evidence>
<dbReference type="Pfam" id="PF08495">
    <property type="entry name" value="FIST"/>
    <property type="match status" value="1"/>
</dbReference>
<dbReference type="PROSITE" id="PS50887">
    <property type="entry name" value="GGDEF"/>
    <property type="match status" value="1"/>
</dbReference>
<evidence type="ECO:0000259" key="1">
    <source>
        <dbReference type="PROSITE" id="PS50112"/>
    </source>
</evidence>
<dbReference type="InterPro" id="IPR043128">
    <property type="entry name" value="Rev_trsase/Diguanyl_cyclase"/>
</dbReference>
<evidence type="ECO:0000259" key="2">
    <source>
        <dbReference type="PROSITE" id="PS50113"/>
    </source>
</evidence>
<dbReference type="SUPFAM" id="SSF55073">
    <property type="entry name" value="Nucleotide cyclase"/>
    <property type="match status" value="1"/>
</dbReference>
<dbReference type="CDD" id="cd01948">
    <property type="entry name" value="EAL"/>
    <property type="match status" value="1"/>
</dbReference>
<dbReference type="PANTHER" id="PTHR44757:SF2">
    <property type="entry name" value="BIOFILM ARCHITECTURE MAINTENANCE PROTEIN MBAA"/>
    <property type="match status" value="1"/>
</dbReference>
<dbReference type="SMART" id="SM00091">
    <property type="entry name" value="PAS"/>
    <property type="match status" value="1"/>
</dbReference>
<dbReference type="Gene3D" id="3.20.20.450">
    <property type="entry name" value="EAL domain"/>
    <property type="match status" value="1"/>
</dbReference>
<dbReference type="InterPro" id="IPR052155">
    <property type="entry name" value="Biofilm_reg_signaling"/>
</dbReference>
<protein>
    <submittedName>
        <fullName evidence="5">EAL domain-containing protein</fullName>
    </submittedName>
</protein>
<reference evidence="5 6" key="1">
    <citation type="submission" date="2023-08" db="EMBL/GenBank/DDBJ databases">
        <title>Complete genome sequence of Geobacillus thermodenitrificans K1041, a genetically tractable strain representative of the genus Geobacillus.</title>
        <authorList>
            <person name="Kani S."/>
            <person name="Suzuki H."/>
        </authorList>
    </citation>
    <scope>NUCLEOTIDE SEQUENCE [LARGE SCALE GENOMIC DNA]</scope>
    <source>
        <strain evidence="5 6">K1041</strain>
    </source>
</reference>
<dbReference type="SUPFAM" id="SSF55785">
    <property type="entry name" value="PYP-like sensor domain (PAS domain)"/>
    <property type="match status" value="1"/>
</dbReference>
<dbReference type="NCBIfam" id="TIGR00229">
    <property type="entry name" value="sensory_box"/>
    <property type="match status" value="1"/>
</dbReference>
<dbReference type="SMART" id="SM00897">
    <property type="entry name" value="FIST"/>
    <property type="match status" value="1"/>
</dbReference>
<feature type="domain" description="PAC" evidence="2">
    <location>
        <begin position="473"/>
        <end position="524"/>
    </location>
</feature>
<dbReference type="InterPro" id="IPR000014">
    <property type="entry name" value="PAS"/>
</dbReference>